<evidence type="ECO:0000313" key="5">
    <source>
        <dbReference type="Proteomes" id="UP000302139"/>
    </source>
</evidence>
<comment type="caution">
    <text evidence="3">The sequence shown here is derived from an EMBL/GenBank/DDBJ whole genome shotgun (WGS) entry which is preliminary data.</text>
</comment>
<accession>A0A4D4MTP8</accession>
<reference evidence="3 4" key="1">
    <citation type="submission" date="2019-04" db="EMBL/GenBank/DDBJ databases">
        <title>Draft genome sequences of Streptomyces avermitilis ATCC 31267.</title>
        <authorList>
            <person name="Komaki H."/>
            <person name="Tamura T."/>
            <person name="Hosoyama A."/>
        </authorList>
    </citation>
    <scope>NUCLEOTIDE SEQUENCE [LARGE SCALE GENOMIC DNA]</scope>
    <source>
        <strain evidence="3 4">ATCC 31267</strain>
    </source>
</reference>
<name>A0A4D4MTP8_STRAX</name>
<protein>
    <submittedName>
        <fullName evidence="3">Uncharacterized protein</fullName>
    </submittedName>
</protein>
<proteinExistence type="predicted"/>
<evidence type="ECO:0000313" key="2">
    <source>
        <dbReference type="EMBL" id="GDY64711.1"/>
    </source>
</evidence>
<evidence type="ECO:0000313" key="3">
    <source>
        <dbReference type="EMBL" id="GDY75104.1"/>
    </source>
</evidence>
<dbReference type="Proteomes" id="UP000299211">
    <property type="component" value="Unassembled WGS sequence"/>
</dbReference>
<dbReference type="Proteomes" id="UP000302139">
    <property type="component" value="Unassembled WGS sequence"/>
</dbReference>
<organism evidence="3 4">
    <name type="scientific">Streptomyces avermitilis</name>
    <dbReference type="NCBI Taxonomy" id="33903"/>
    <lineage>
        <taxon>Bacteria</taxon>
        <taxon>Bacillati</taxon>
        <taxon>Actinomycetota</taxon>
        <taxon>Actinomycetes</taxon>
        <taxon>Kitasatosporales</taxon>
        <taxon>Streptomycetaceae</taxon>
        <taxon>Streptomyces</taxon>
    </lineage>
</organism>
<gene>
    <name evidence="2" type="ORF">SAV14893_041040</name>
    <name evidence="3" type="ORF">SAV31267_045890</name>
</gene>
<dbReference type="EMBL" id="BJHX01000001">
    <property type="protein sequence ID" value="GDY64711.1"/>
    <property type="molecule type" value="Genomic_DNA"/>
</dbReference>
<evidence type="ECO:0000256" key="1">
    <source>
        <dbReference type="SAM" id="MobiDB-lite"/>
    </source>
</evidence>
<dbReference type="AlphaFoldDB" id="A0A4D4MTP8"/>
<dbReference type="EMBL" id="BJHY01000001">
    <property type="protein sequence ID" value="GDY75104.1"/>
    <property type="molecule type" value="Genomic_DNA"/>
</dbReference>
<feature type="compositionally biased region" description="Polar residues" evidence="1">
    <location>
        <begin position="1"/>
        <end position="17"/>
    </location>
</feature>
<sequence length="115" mass="13019">MMYDQTRAQQPADSVTGSAGRRTPGPEPLLPSDERAKLALRLQQALNNFADSPRQSLEEAEGAFDEAVAHLTNTLAERRRALHEGWQDHDPETQSDALRLALREYREITQRLLRV</sequence>
<evidence type="ECO:0000313" key="4">
    <source>
        <dbReference type="Proteomes" id="UP000299211"/>
    </source>
</evidence>
<reference evidence="2 5" key="2">
    <citation type="submission" date="2019-04" db="EMBL/GenBank/DDBJ databases">
        <title>Draft genome sequences of Streptomyces avermitilis NBRC 14893.</title>
        <authorList>
            <person name="Komaki H."/>
            <person name="Tamura T."/>
            <person name="Hosoyama A."/>
        </authorList>
    </citation>
    <scope>NUCLEOTIDE SEQUENCE [LARGE SCALE GENOMIC DNA]</scope>
    <source>
        <strain evidence="2 5">NBRC 14893</strain>
    </source>
</reference>
<feature type="region of interest" description="Disordered" evidence="1">
    <location>
        <begin position="1"/>
        <end position="31"/>
    </location>
</feature>